<gene>
    <name evidence="2" type="ORF">ACFYKX_09425</name>
</gene>
<name>A0ABW6K9J9_9BACI</name>
<keyword evidence="1" id="KW-0812">Transmembrane</keyword>
<evidence type="ECO:0000313" key="3">
    <source>
        <dbReference type="Proteomes" id="UP001601059"/>
    </source>
</evidence>
<comment type="caution">
    <text evidence="2">The sequence shown here is derived from an EMBL/GenBank/DDBJ whole genome shotgun (WGS) entry which is preliminary data.</text>
</comment>
<sequence length="98" mass="11292">MNYLVIIIAIFVLLFALRKISMIKYSKRLSVLKEAKQNVISMLWGVLVIAAIIFIPYQVWILTGSSHYWDGVYIIGGATLFTIIISFIFYYKSTVKYS</sequence>
<proteinExistence type="predicted"/>
<dbReference type="EMBL" id="JBIACK010000003">
    <property type="protein sequence ID" value="MFE8700834.1"/>
    <property type="molecule type" value="Genomic_DNA"/>
</dbReference>
<evidence type="ECO:0008006" key="4">
    <source>
        <dbReference type="Google" id="ProtNLM"/>
    </source>
</evidence>
<keyword evidence="1" id="KW-0472">Membrane</keyword>
<organism evidence="2 3">
    <name type="scientific">Cytobacillus spartinae</name>
    <dbReference type="NCBI Taxonomy" id="3299023"/>
    <lineage>
        <taxon>Bacteria</taxon>
        <taxon>Bacillati</taxon>
        <taxon>Bacillota</taxon>
        <taxon>Bacilli</taxon>
        <taxon>Bacillales</taxon>
        <taxon>Bacillaceae</taxon>
        <taxon>Cytobacillus</taxon>
    </lineage>
</organism>
<protein>
    <recommendedName>
        <fullName evidence="4">DUF2178 domain-containing protein</fullName>
    </recommendedName>
</protein>
<accession>A0ABW6K9J9</accession>
<evidence type="ECO:0000313" key="2">
    <source>
        <dbReference type="EMBL" id="MFE8700834.1"/>
    </source>
</evidence>
<feature type="transmembrane region" description="Helical" evidence="1">
    <location>
        <begin position="6"/>
        <end position="26"/>
    </location>
</feature>
<evidence type="ECO:0000256" key="1">
    <source>
        <dbReference type="SAM" id="Phobius"/>
    </source>
</evidence>
<dbReference type="Proteomes" id="UP001601059">
    <property type="component" value="Unassembled WGS sequence"/>
</dbReference>
<reference evidence="2 3" key="1">
    <citation type="submission" date="2024-08" db="EMBL/GenBank/DDBJ databases">
        <title>Two novel Cytobacillus novel species.</title>
        <authorList>
            <person name="Liu G."/>
        </authorList>
    </citation>
    <scope>NUCLEOTIDE SEQUENCE [LARGE SCALE GENOMIC DNA]</scope>
    <source>
        <strain evidence="2 3">FJAT-54145</strain>
    </source>
</reference>
<dbReference type="RefSeq" id="WP_389360392.1">
    <property type="nucleotide sequence ID" value="NZ_JBIACK010000003.1"/>
</dbReference>
<feature type="transmembrane region" description="Helical" evidence="1">
    <location>
        <begin position="38"/>
        <end position="60"/>
    </location>
</feature>
<keyword evidence="1" id="KW-1133">Transmembrane helix</keyword>
<keyword evidence="3" id="KW-1185">Reference proteome</keyword>
<feature type="transmembrane region" description="Helical" evidence="1">
    <location>
        <begin position="72"/>
        <end position="91"/>
    </location>
</feature>